<evidence type="ECO:0000313" key="1">
    <source>
        <dbReference type="EMBL" id="CAH0728915.1"/>
    </source>
</evidence>
<dbReference type="EMBL" id="OV170227">
    <property type="protein sequence ID" value="CAH0728915.1"/>
    <property type="molecule type" value="Genomic_DNA"/>
</dbReference>
<dbReference type="AlphaFoldDB" id="A0A8J9VLQ4"/>
<accession>A0A8J9VLQ4</accession>
<name>A0A8J9VLQ4_9NEOP</name>
<evidence type="ECO:0000313" key="2">
    <source>
        <dbReference type="Proteomes" id="UP000838878"/>
    </source>
</evidence>
<proteinExistence type="predicted"/>
<organism evidence="1 2">
    <name type="scientific">Brenthis ino</name>
    <name type="common">lesser marbled fritillary</name>
    <dbReference type="NCBI Taxonomy" id="405034"/>
    <lineage>
        <taxon>Eukaryota</taxon>
        <taxon>Metazoa</taxon>
        <taxon>Ecdysozoa</taxon>
        <taxon>Arthropoda</taxon>
        <taxon>Hexapoda</taxon>
        <taxon>Insecta</taxon>
        <taxon>Pterygota</taxon>
        <taxon>Neoptera</taxon>
        <taxon>Endopterygota</taxon>
        <taxon>Lepidoptera</taxon>
        <taxon>Glossata</taxon>
        <taxon>Ditrysia</taxon>
        <taxon>Papilionoidea</taxon>
        <taxon>Nymphalidae</taxon>
        <taxon>Heliconiinae</taxon>
        <taxon>Argynnini</taxon>
        <taxon>Brenthis</taxon>
    </lineage>
</organism>
<sequence length="169" mass="19049">MEVEGETFKKGNCSCDCAKRPLAGVPGAGSEWRAIGPTQTQHRRAHLEKRTNRFFLNKSNFPIILVGRRFYSLFLLGHVLYCLLCRSTTIHSRLIPSDINNSVHCSAGRIPSIGHRPNASYSSYVSSSEHRDRDLADNEWYALKALLVHLSPTVGAEFLMRILSSKYQQ</sequence>
<dbReference type="Proteomes" id="UP000838878">
    <property type="component" value="Chromosome 7"/>
</dbReference>
<gene>
    <name evidence="1" type="ORF">BINO364_LOCUS14083</name>
</gene>
<feature type="non-terminal residue" evidence="1">
    <location>
        <position position="169"/>
    </location>
</feature>
<protein>
    <submittedName>
        <fullName evidence="1">Uncharacterized protein</fullName>
    </submittedName>
</protein>
<keyword evidence="2" id="KW-1185">Reference proteome</keyword>
<reference evidence="1" key="1">
    <citation type="submission" date="2021-12" db="EMBL/GenBank/DDBJ databases">
        <authorList>
            <person name="Martin H S."/>
        </authorList>
    </citation>
    <scope>NUCLEOTIDE SEQUENCE</scope>
</reference>